<dbReference type="Proteomes" id="UP000481033">
    <property type="component" value="Unassembled WGS sequence"/>
</dbReference>
<organism evidence="1 2">
    <name type="scientific">Adonisia turfae CCMR0081</name>
    <dbReference type="NCBI Taxonomy" id="2292702"/>
    <lineage>
        <taxon>Bacteria</taxon>
        <taxon>Bacillati</taxon>
        <taxon>Cyanobacteriota</taxon>
        <taxon>Adonisia</taxon>
        <taxon>Adonisia turfae</taxon>
    </lineage>
</organism>
<name>A0A6M0RJE0_9CYAN</name>
<dbReference type="RefSeq" id="WP_163697824.1">
    <property type="nucleotide sequence ID" value="NZ_QXHD01000004.1"/>
</dbReference>
<sequence>MALAILRWQDTDDDYTHVDIDIGITNRYYRYQIGDEAIRRFNGLKQLEDPTFISPLMGPLPEESLGRKTLEIPNEQFDRKHRYLQLFSFRTAQLEGPALSEIVQIPAFGLQREQDDSHNAVSLSLEDSMPSQTIEQPPVEVVAFSYKEASPVSTAMAFKGLSSVIGGLKKFAPLAKKATAVVTSPQAQNALKQAGTFLKNPQNQQMLMNAGTSLLSKTGLTGQQPMNNQAMMQLLMNFLNQSGMAGTPQMGMMPGAGTMPAMTGANLMGAQQNPMLAAGMFPTQQMGSQLPNSSAVNTAMLAQQQLQKNQLQRFPTGTANRTTNLSRARSFSTAASVPYSDQMALPALAALPSLLGGLGGAGATGGASALMGGANMSGLVTSLMPLLQQVLTPETVQMMMQNISPTKMLGAVTDSVTQVAKVSLEDKKQDQQHIEKLIANADDTAMEKWAYGAAVVNALAWSPEVVDYRRVGRVRLDFMDVTPLMLHGRSRVLYHQDHDIAFPLKLETPRPIRKGILQILVKDPESLEILLEKKYKVDDLTSGPLDVVPTLRRDQLELLEPNEDYLVTVVLAWKGRSRRNPSPRRKKPMGTSMTQMITLMRDYCFDRIEGQSETVALNDVDRYRSYWHKVWQGQLSSRRRRLTLDCKYYYTLERDRTVLARMETLSRIQQTSDTRQEGKLKAGMMLNPERLNELLGQISDHEPLDDEQLNALFNTDNISLFNALARTEVKFKGRKGSTVALWVYPELKIQRILLKQASEIDENGHVTELVEAPVYFPMPTKAHFIGVSDDD</sequence>
<dbReference type="AlphaFoldDB" id="A0A6M0RJE0"/>
<accession>A0A6M0RJE0</accession>
<reference evidence="1 2" key="1">
    <citation type="journal article" date="2020" name="Microb. Ecol.">
        <title>Ecogenomics of the Marine Benthic Filamentous Cyanobacterium Adonisia.</title>
        <authorList>
            <person name="Walter J.M."/>
            <person name="Coutinho F.H."/>
            <person name="Leomil L."/>
            <person name="Hargreaves P.I."/>
            <person name="Campeao M.E."/>
            <person name="Vieira V.V."/>
            <person name="Silva B.S."/>
            <person name="Fistarol G.O."/>
            <person name="Salomon P.S."/>
            <person name="Sawabe T."/>
            <person name="Mino S."/>
            <person name="Hosokawa M."/>
            <person name="Miyashita H."/>
            <person name="Maruyama F."/>
            <person name="van Verk M.C."/>
            <person name="Dutilh B.E."/>
            <person name="Thompson C.C."/>
            <person name="Thompson F.L."/>
        </authorList>
    </citation>
    <scope>NUCLEOTIDE SEQUENCE [LARGE SCALE GENOMIC DNA]</scope>
    <source>
        <strain evidence="1 2">CCMR0081</strain>
    </source>
</reference>
<keyword evidence="2" id="KW-1185">Reference proteome</keyword>
<evidence type="ECO:0000313" key="1">
    <source>
        <dbReference type="EMBL" id="NEZ55933.1"/>
    </source>
</evidence>
<proteinExistence type="predicted"/>
<evidence type="ECO:0000313" key="2">
    <source>
        <dbReference type="Proteomes" id="UP000481033"/>
    </source>
</evidence>
<protein>
    <submittedName>
        <fullName evidence="1">Uncharacterized protein</fullName>
    </submittedName>
</protein>
<gene>
    <name evidence="1" type="ORF">DXZ20_09665</name>
</gene>
<dbReference type="EMBL" id="QXHD01000004">
    <property type="protein sequence ID" value="NEZ55933.1"/>
    <property type="molecule type" value="Genomic_DNA"/>
</dbReference>
<comment type="caution">
    <text evidence="1">The sequence shown here is derived from an EMBL/GenBank/DDBJ whole genome shotgun (WGS) entry which is preliminary data.</text>
</comment>